<dbReference type="InterPro" id="IPR007829">
    <property type="entry name" value="TM2"/>
</dbReference>
<dbReference type="GO" id="GO:0016020">
    <property type="term" value="C:membrane"/>
    <property type="evidence" value="ECO:0007669"/>
    <property type="project" value="UniProtKB-SubCell"/>
</dbReference>
<dbReference type="AlphaFoldDB" id="A0A4S5BMN6"/>
<dbReference type="EMBL" id="SSWX01000030">
    <property type="protein sequence ID" value="THJ30978.1"/>
    <property type="molecule type" value="Genomic_DNA"/>
</dbReference>
<dbReference type="OrthoDB" id="9812349at2"/>
<organism evidence="7 8">
    <name type="scientific">Lampropedia aestuarii</name>
    <dbReference type="NCBI Taxonomy" id="2562762"/>
    <lineage>
        <taxon>Bacteria</taxon>
        <taxon>Pseudomonadati</taxon>
        <taxon>Pseudomonadota</taxon>
        <taxon>Betaproteobacteria</taxon>
        <taxon>Burkholderiales</taxon>
        <taxon>Comamonadaceae</taxon>
        <taxon>Lampropedia</taxon>
    </lineage>
</organism>
<comment type="subcellular location">
    <subcellularLocation>
        <location evidence="1">Membrane</location>
        <topology evidence="1">Multi-pass membrane protein</topology>
    </subcellularLocation>
</comment>
<feature type="transmembrane region" description="Helical" evidence="5">
    <location>
        <begin position="57"/>
        <end position="75"/>
    </location>
</feature>
<dbReference type="Proteomes" id="UP000306236">
    <property type="component" value="Unassembled WGS sequence"/>
</dbReference>
<evidence type="ECO:0000256" key="1">
    <source>
        <dbReference type="ARBA" id="ARBA00004141"/>
    </source>
</evidence>
<reference evidence="7 8" key="1">
    <citation type="submission" date="2019-04" db="EMBL/GenBank/DDBJ databases">
        <title>Lampropedia sp YIM MLB12 draf genome.</title>
        <authorList>
            <person name="Wang Y.-X."/>
        </authorList>
    </citation>
    <scope>NUCLEOTIDE SEQUENCE [LARGE SCALE GENOMIC DNA]</scope>
    <source>
        <strain evidence="7 8">YIM MLB12</strain>
    </source>
</reference>
<evidence type="ECO:0000256" key="5">
    <source>
        <dbReference type="SAM" id="Phobius"/>
    </source>
</evidence>
<evidence type="ECO:0000256" key="4">
    <source>
        <dbReference type="ARBA" id="ARBA00023136"/>
    </source>
</evidence>
<keyword evidence="4 5" id="KW-0472">Membrane</keyword>
<evidence type="ECO:0000259" key="6">
    <source>
        <dbReference type="Pfam" id="PF05154"/>
    </source>
</evidence>
<evidence type="ECO:0000256" key="2">
    <source>
        <dbReference type="ARBA" id="ARBA00022692"/>
    </source>
</evidence>
<feature type="transmembrane region" description="Helical" evidence="5">
    <location>
        <begin position="87"/>
        <end position="113"/>
    </location>
</feature>
<proteinExistence type="predicted"/>
<protein>
    <submittedName>
        <fullName evidence="7">TM2 domain-containing protein</fullName>
    </submittedName>
</protein>
<feature type="domain" description="TM2" evidence="6">
    <location>
        <begin position="53"/>
        <end position="104"/>
    </location>
</feature>
<accession>A0A4S5BMN6</accession>
<evidence type="ECO:0000313" key="8">
    <source>
        <dbReference type="Proteomes" id="UP000306236"/>
    </source>
</evidence>
<evidence type="ECO:0000256" key="3">
    <source>
        <dbReference type="ARBA" id="ARBA00022989"/>
    </source>
</evidence>
<gene>
    <name evidence="7" type="ORF">E8K88_16510</name>
</gene>
<comment type="caution">
    <text evidence="7">The sequence shown here is derived from an EMBL/GenBank/DDBJ whole genome shotgun (WGS) entry which is preliminary data.</text>
</comment>
<dbReference type="Pfam" id="PF05154">
    <property type="entry name" value="TM2"/>
    <property type="match status" value="1"/>
</dbReference>
<evidence type="ECO:0000313" key="7">
    <source>
        <dbReference type="EMBL" id="THJ30978.1"/>
    </source>
</evidence>
<keyword evidence="3 5" id="KW-1133">Transmembrane helix</keyword>
<sequence length="123" mass="12999">MALITCPECQNEISDRATSCPKCGCPINASIQLAPPPAPSPQFQPQMQATQSGTSRGIYILIALFLGIFGIHNFYAGRIGPGVAQLLITLILGWFIIGLVITGIWAIVDIVAVKTDGSGRAMT</sequence>
<keyword evidence="8" id="KW-1185">Reference proteome</keyword>
<name>A0A4S5BMN6_9BURK</name>
<keyword evidence="2 5" id="KW-0812">Transmembrane</keyword>